<proteinExistence type="predicted"/>
<dbReference type="PANTHER" id="PTHR30461:SF2">
    <property type="entry name" value="SERINE RECOMBINASE PINE-RELATED"/>
    <property type="match status" value="1"/>
</dbReference>
<dbReference type="PROSITE" id="PS00397">
    <property type="entry name" value="RECOMBINASES_1"/>
    <property type="match status" value="1"/>
</dbReference>
<feature type="domain" description="Resolvase/invertase-type recombinase catalytic" evidence="6">
    <location>
        <begin position="1"/>
        <end position="134"/>
    </location>
</feature>
<dbReference type="SMART" id="SM00857">
    <property type="entry name" value="Resolvase"/>
    <property type="match status" value="1"/>
</dbReference>
<dbReference type="Gene3D" id="3.40.50.1390">
    <property type="entry name" value="Resolvase, N-terminal catalytic domain"/>
    <property type="match status" value="1"/>
</dbReference>
<evidence type="ECO:0000313" key="8">
    <source>
        <dbReference type="Proteomes" id="UP000305524"/>
    </source>
</evidence>
<keyword evidence="2" id="KW-0238">DNA-binding</keyword>
<feature type="active site" description="O-(5'-phospho-DNA)-serine intermediate" evidence="4 5">
    <location>
        <position position="9"/>
    </location>
</feature>
<dbReference type="InterPro" id="IPR050639">
    <property type="entry name" value="SSR_resolvase"/>
</dbReference>
<evidence type="ECO:0000256" key="2">
    <source>
        <dbReference type="ARBA" id="ARBA00023125"/>
    </source>
</evidence>
<dbReference type="AlphaFoldDB" id="A0A4U2ZWR9"/>
<dbReference type="GO" id="GO:0000150">
    <property type="term" value="F:DNA strand exchange activity"/>
    <property type="evidence" value="ECO:0007669"/>
    <property type="project" value="InterPro"/>
</dbReference>
<evidence type="ECO:0000256" key="5">
    <source>
        <dbReference type="PROSITE-ProRule" id="PRU10137"/>
    </source>
</evidence>
<dbReference type="Proteomes" id="UP000305524">
    <property type="component" value="Unassembled WGS sequence"/>
</dbReference>
<dbReference type="CDD" id="cd03768">
    <property type="entry name" value="SR_ResInv"/>
    <property type="match status" value="1"/>
</dbReference>
<keyword evidence="3" id="KW-0233">DNA recombination</keyword>
<dbReference type="GO" id="GO:0015074">
    <property type="term" value="P:DNA integration"/>
    <property type="evidence" value="ECO:0007669"/>
    <property type="project" value="UniProtKB-KW"/>
</dbReference>
<dbReference type="GO" id="GO:0003677">
    <property type="term" value="F:DNA binding"/>
    <property type="evidence" value="ECO:0007669"/>
    <property type="project" value="UniProtKB-KW"/>
</dbReference>
<accession>A0A4U2ZWR9</accession>
<evidence type="ECO:0000256" key="1">
    <source>
        <dbReference type="ARBA" id="ARBA00022908"/>
    </source>
</evidence>
<keyword evidence="1" id="KW-0229">DNA integration</keyword>
<protein>
    <submittedName>
        <fullName evidence="7">Recombinase family protein</fullName>
    </submittedName>
</protein>
<reference evidence="7 8" key="1">
    <citation type="journal article" date="2019" name="Environ. Microbiol.">
        <title>An active ?-lactamase is a part of an orchestrated cell wall stress resistance network of Bacillus subtilis and related rhizosphere species.</title>
        <authorList>
            <person name="Bucher T."/>
            <person name="Keren-Paz A."/>
            <person name="Hausser J."/>
            <person name="Olender T."/>
            <person name="Cytryn E."/>
            <person name="Kolodkin-Gal I."/>
        </authorList>
    </citation>
    <scope>NUCLEOTIDE SEQUENCE [LARGE SCALE GENOMIC DNA]</scope>
    <source>
        <strain evidence="7 8">I186</strain>
    </source>
</reference>
<dbReference type="PANTHER" id="PTHR30461">
    <property type="entry name" value="DNA-INVERTASE FROM LAMBDOID PROPHAGE"/>
    <property type="match status" value="1"/>
</dbReference>
<comment type="caution">
    <text evidence="7">The sequence shown here is derived from an EMBL/GenBank/DDBJ whole genome shotgun (WGS) entry which is preliminary data.</text>
</comment>
<dbReference type="SUPFAM" id="SSF53041">
    <property type="entry name" value="Resolvase-like"/>
    <property type="match status" value="1"/>
</dbReference>
<organism evidence="7 8">
    <name type="scientific">Bacillus mycoides</name>
    <dbReference type="NCBI Taxonomy" id="1405"/>
    <lineage>
        <taxon>Bacteria</taxon>
        <taxon>Bacillati</taxon>
        <taxon>Bacillota</taxon>
        <taxon>Bacilli</taxon>
        <taxon>Bacillales</taxon>
        <taxon>Bacillaceae</taxon>
        <taxon>Bacillus</taxon>
        <taxon>Bacillus cereus group</taxon>
    </lineage>
</organism>
<sequence>MKYGYARVSTMAQEFETQLQTLKDEGCEVIFSEKFTGTMTDRPELTKVLEVLCAEDTLVVTKLDRLARNTKEGIAIIEDLFNRGVKVHVLNVGLLENTTMGRFFMQTMLAVAEMERNLIVERTQEGKALAKQNPNFTEGRPKVHVNKKLDEAMRMKAEMKYSFRQLSEVTNISMSTLQRHARKLKSEGIDI</sequence>
<evidence type="ECO:0000256" key="3">
    <source>
        <dbReference type="ARBA" id="ARBA00023172"/>
    </source>
</evidence>
<dbReference type="InterPro" id="IPR036162">
    <property type="entry name" value="Resolvase-like_N_sf"/>
</dbReference>
<dbReference type="RefSeq" id="WP_137059454.1">
    <property type="nucleotide sequence ID" value="NZ_SZOD01001145.1"/>
</dbReference>
<evidence type="ECO:0000259" key="6">
    <source>
        <dbReference type="PROSITE" id="PS51736"/>
    </source>
</evidence>
<evidence type="ECO:0000313" key="7">
    <source>
        <dbReference type="EMBL" id="TKI79275.1"/>
    </source>
</evidence>
<dbReference type="Pfam" id="PF00239">
    <property type="entry name" value="Resolvase"/>
    <property type="match status" value="1"/>
</dbReference>
<evidence type="ECO:0000256" key="4">
    <source>
        <dbReference type="PIRSR" id="PIRSR606118-50"/>
    </source>
</evidence>
<name>A0A4U2ZWR9_BACMY</name>
<gene>
    <name evidence="7" type="ORF">FC701_32235</name>
</gene>
<dbReference type="EMBL" id="SZOD01001145">
    <property type="protein sequence ID" value="TKI79275.1"/>
    <property type="molecule type" value="Genomic_DNA"/>
</dbReference>
<dbReference type="InterPro" id="IPR006118">
    <property type="entry name" value="Recombinase_CS"/>
</dbReference>
<dbReference type="InterPro" id="IPR006119">
    <property type="entry name" value="Resolv_N"/>
</dbReference>
<dbReference type="PROSITE" id="PS51736">
    <property type="entry name" value="RECOMBINASES_3"/>
    <property type="match status" value="1"/>
</dbReference>